<reference evidence="1" key="1">
    <citation type="submission" date="2020-08" db="EMBL/GenBank/DDBJ databases">
        <title>Multicomponent nature underlies the extraordinary mechanical properties of spider dragline silk.</title>
        <authorList>
            <person name="Kono N."/>
            <person name="Nakamura H."/>
            <person name="Mori M."/>
            <person name="Yoshida Y."/>
            <person name="Ohtoshi R."/>
            <person name="Malay A.D."/>
            <person name="Moran D.A.P."/>
            <person name="Tomita M."/>
            <person name="Numata K."/>
            <person name="Arakawa K."/>
        </authorList>
    </citation>
    <scope>NUCLEOTIDE SEQUENCE</scope>
</reference>
<gene>
    <name evidence="1" type="primary">NCL1_27484</name>
    <name evidence="1" type="ORF">TNIN_93981</name>
</gene>
<protein>
    <submittedName>
        <fullName evidence="1">Uncharacterized protein</fullName>
    </submittedName>
</protein>
<dbReference type="EMBL" id="BMAV01006153">
    <property type="protein sequence ID" value="GFY47868.1"/>
    <property type="molecule type" value="Genomic_DNA"/>
</dbReference>
<comment type="caution">
    <text evidence="1">The sequence shown here is derived from an EMBL/GenBank/DDBJ whole genome shotgun (WGS) entry which is preliminary data.</text>
</comment>
<keyword evidence="2" id="KW-1185">Reference proteome</keyword>
<dbReference type="Proteomes" id="UP000886998">
    <property type="component" value="Unassembled WGS sequence"/>
</dbReference>
<accession>A0A8X7BYN8</accession>
<name>A0A8X7BYN8_9ARAC</name>
<sequence>MKRSIKNIYCSQISALLNLTKISNCQVEMLYITKMRNLIFFQVSNSEEFQYLDGRFYQQIWVHNRSLPIFRMCYSHAFFQVVKSHVSVHNYEPFRQWDIIIIDSDGHPQTKKGQNLKVGAGENIEAIPIDRFLVADNGLASPSFPDWNFYPYYKGILEGTQSNIFEQFYADSFLLRHESTWRRVYNPNLTFFSCEYNDFSLYVIEQKRNKTPVNVFKTILKREIGVCFNQKSILKTIASPYYYVLPHQDEIKCAECITNALHSEIPFSDSTPLELVCQLEISVKKFS</sequence>
<dbReference type="AlphaFoldDB" id="A0A8X7BYN8"/>
<dbReference type="OrthoDB" id="6443897at2759"/>
<organism evidence="1 2">
    <name type="scientific">Trichonephila inaurata madagascariensis</name>
    <dbReference type="NCBI Taxonomy" id="2747483"/>
    <lineage>
        <taxon>Eukaryota</taxon>
        <taxon>Metazoa</taxon>
        <taxon>Ecdysozoa</taxon>
        <taxon>Arthropoda</taxon>
        <taxon>Chelicerata</taxon>
        <taxon>Arachnida</taxon>
        <taxon>Araneae</taxon>
        <taxon>Araneomorphae</taxon>
        <taxon>Entelegynae</taxon>
        <taxon>Araneoidea</taxon>
        <taxon>Nephilidae</taxon>
        <taxon>Trichonephila</taxon>
        <taxon>Trichonephila inaurata</taxon>
    </lineage>
</organism>
<proteinExistence type="predicted"/>
<evidence type="ECO:0000313" key="1">
    <source>
        <dbReference type="EMBL" id="GFY47868.1"/>
    </source>
</evidence>
<evidence type="ECO:0000313" key="2">
    <source>
        <dbReference type="Proteomes" id="UP000886998"/>
    </source>
</evidence>